<gene>
    <name evidence="4" type="ORF">V6984_05890</name>
</gene>
<sequence>MNILFFLTPKKEVAYIYDDDTLRQTLEKMEHHRYTAIPVIDHMNGKYIGTITEGDLLWDMKERYDLTLKEAEDVPIHSIKRKRDNEPVEADADIEDLISKVMNQNFVPVIDGSQCFIGIITRKDVIQYLTEKCGLNK</sequence>
<name>A0ABZ3F0H1_9FIRM</name>
<dbReference type="InterPro" id="IPR046342">
    <property type="entry name" value="CBS_dom_sf"/>
</dbReference>
<dbReference type="SMART" id="SM00116">
    <property type="entry name" value="CBS"/>
    <property type="match status" value="2"/>
</dbReference>
<evidence type="ECO:0000256" key="1">
    <source>
        <dbReference type="ARBA" id="ARBA00023122"/>
    </source>
</evidence>
<dbReference type="CDD" id="cd09834">
    <property type="entry name" value="CBS_pair_bac"/>
    <property type="match status" value="1"/>
</dbReference>
<dbReference type="Proteomes" id="UP001451571">
    <property type="component" value="Chromosome"/>
</dbReference>
<dbReference type="PANTHER" id="PTHR43080:SF26">
    <property type="entry name" value="REGULATORY PROTEIN"/>
    <property type="match status" value="1"/>
</dbReference>
<dbReference type="SUPFAM" id="SSF54631">
    <property type="entry name" value="CBS-domain pair"/>
    <property type="match status" value="1"/>
</dbReference>
<dbReference type="PANTHER" id="PTHR43080">
    <property type="entry name" value="CBS DOMAIN-CONTAINING PROTEIN CBSX3, MITOCHONDRIAL"/>
    <property type="match status" value="1"/>
</dbReference>
<proteinExistence type="predicted"/>
<keyword evidence="1 2" id="KW-0129">CBS domain</keyword>
<dbReference type="PROSITE" id="PS51371">
    <property type="entry name" value="CBS"/>
    <property type="match status" value="1"/>
</dbReference>
<dbReference type="RefSeq" id="WP_342758849.1">
    <property type="nucleotide sequence ID" value="NZ_CP146256.1"/>
</dbReference>
<accession>A0ABZ3F0H1</accession>
<dbReference type="Pfam" id="PF00571">
    <property type="entry name" value="CBS"/>
    <property type="match status" value="2"/>
</dbReference>
<dbReference type="InterPro" id="IPR000644">
    <property type="entry name" value="CBS_dom"/>
</dbReference>
<dbReference type="InterPro" id="IPR051257">
    <property type="entry name" value="Diverse_CBS-Domain"/>
</dbReference>
<protein>
    <submittedName>
        <fullName evidence="4">CBS domain-containing protein</fullName>
    </submittedName>
</protein>
<organism evidence="4 5">
    <name type="scientific">Kineothrix sedimenti</name>
    <dbReference type="NCBI Taxonomy" id="3123317"/>
    <lineage>
        <taxon>Bacteria</taxon>
        <taxon>Bacillati</taxon>
        <taxon>Bacillota</taxon>
        <taxon>Clostridia</taxon>
        <taxon>Lachnospirales</taxon>
        <taxon>Lachnospiraceae</taxon>
        <taxon>Kineothrix</taxon>
    </lineage>
</organism>
<keyword evidence="5" id="KW-1185">Reference proteome</keyword>
<reference evidence="4 5" key="1">
    <citation type="submission" date="2024-02" db="EMBL/GenBank/DDBJ databases">
        <title>Bacterial strain from lacustrine sediment.</title>
        <authorList>
            <person name="Petit C."/>
            <person name="Fadhlaoui K."/>
        </authorList>
    </citation>
    <scope>NUCLEOTIDE SEQUENCE [LARGE SCALE GENOMIC DNA]</scope>
    <source>
        <strain evidence="4 5">IPX-CK</strain>
    </source>
</reference>
<dbReference type="EMBL" id="CP146256">
    <property type="protein sequence ID" value="XAH75285.1"/>
    <property type="molecule type" value="Genomic_DNA"/>
</dbReference>
<dbReference type="Gene3D" id="3.10.580.10">
    <property type="entry name" value="CBS-domain"/>
    <property type="match status" value="1"/>
</dbReference>
<evidence type="ECO:0000313" key="4">
    <source>
        <dbReference type="EMBL" id="XAH75285.1"/>
    </source>
</evidence>
<evidence type="ECO:0000256" key="2">
    <source>
        <dbReference type="PROSITE-ProRule" id="PRU00703"/>
    </source>
</evidence>
<evidence type="ECO:0000259" key="3">
    <source>
        <dbReference type="PROSITE" id="PS51371"/>
    </source>
</evidence>
<evidence type="ECO:0000313" key="5">
    <source>
        <dbReference type="Proteomes" id="UP001451571"/>
    </source>
</evidence>
<feature type="domain" description="CBS" evidence="3">
    <location>
        <begin position="7"/>
        <end position="66"/>
    </location>
</feature>